<name>A0A2K2FF75_9CLOT</name>
<gene>
    <name evidence="1" type="ORF">CDQ84_13270</name>
</gene>
<dbReference type="KEGG" id="cthd:CDO33_20075"/>
<dbReference type="EMBL" id="NIOJ01000037">
    <property type="protein sequence ID" value="PNT97416.1"/>
    <property type="molecule type" value="Genomic_DNA"/>
</dbReference>
<organism evidence="1 2">
    <name type="scientific">Clostridium thermosuccinogenes</name>
    <dbReference type="NCBI Taxonomy" id="84032"/>
    <lineage>
        <taxon>Bacteria</taxon>
        <taxon>Bacillati</taxon>
        <taxon>Bacillota</taxon>
        <taxon>Clostridia</taxon>
        <taxon>Eubacteriales</taxon>
        <taxon>Clostridiaceae</taxon>
        <taxon>Clostridium</taxon>
    </lineage>
</organism>
<accession>A0A2K2FF75</accession>
<protein>
    <submittedName>
        <fullName evidence="1">Uncharacterized protein</fullName>
    </submittedName>
</protein>
<reference evidence="1 2" key="1">
    <citation type="submission" date="2017-06" db="EMBL/GenBank/DDBJ databases">
        <title>Investigating the central metabolism of Clostridium thermosuccinogenes.</title>
        <authorList>
            <person name="Koendjbiharie J.G."/>
            <person name="van Kranenburg R."/>
        </authorList>
    </citation>
    <scope>NUCLEOTIDE SEQUENCE [LARGE SCALE GENOMIC DNA]</scope>
    <source>
        <strain evidence="1 2">DSM 5806</strain>
    </source>
</reference>
<evidence type="ECO:0000313" key="2">
    <source>
        <dbReference type="Proteomes" id="UP000236151"/>
    </source>
</evidence>
<dbReference type="Proteomes" id="UP000236151">
    <property type="component" value="Unassembled WGS sequence"/>
</dbReference>
<dbReference type="AlphaFoldDB" id="A0A2K2FF75"/>
<proteinExistence type="predicted"/>
<evidence type="ECO:0000313" key="1">
    <source>
        <dbReference type="EMBL" id="PNT97416.1"/>
    </source>
</evidence>
<sequence>MENSRISTMEYGGYFTWGESVPDMGCKRQYIIDFCFIRHASLLSIYAASKVRDGRVPHPEPVN</sequence>
<keyword evidence="2" id="KW-1185">Reference proteome</keyword>
<comment type="caution">
    <text evidence="1">The sequence shown here is derived from an EMBL/GenBank/DDBJ whole genome shotgun (WGS) entry which is preliminary data.</text>
</comment>